<dbReference type="RefSeq" id="WP_182514460.1">
    <property type="nucleotide sequence ID" value="NZ_JACJIQ010000026.1"/>
</dbReference>
<evidence type="ECO:0000256" key="2">
    <source>
        <dbReference type="ARBA" id="ARBA00007639"/>
    </source>
</evidence>
<protein>
    <submittedName>
        <fullName evidence="5">Ribose transport system substrate-binding protein</fullName>
    </submittedName>
</protein>
<evidence type="ECO:0000259" key="4">
    <source>
        <dbReference type="Pfam" id="PF13407"/>
    </source>
</evidence>
<feature type="domain" description="Periplasmic binding protein" evidence="4">
    <location>
        <begin position="40"/>
        <end position="297"/>
    </location>
</feature>
<dbReference type="InterPro" id="IPR028082">
    <property type="entry name" value="Peripla_BP_I"/>
</dbReference>
<dbReference type="GO" id="GO:0030246">
    <property type="term" value="F:carbohydrate binding"/>
    <property type="evidence" value="ECO:0007669"/>
    <property type="project" value="UniProtKB-ARBA"/>
</dbReference>
<evidence type="ECO:0000313" key="6">
    <source>
        <dbReference type="Proteomes" id="UP000563094"/>
    </source>
</evidence>
<dbReference type="InterPro" id="IPR025997">
    <property type="entry name" value="SBP_2_dom"/>
</dbReference>
<keyword evidence="6" id="KW-1185">Reference proteome</keyword>
<reference evidence="5 6" key="1">
    <citation type="submission" date="2020-08" db="EMBL/GenBank/DDBJ databases">
        <title>Genomic Encyclopedia of Type Strains, Phase IV (KMG-IV): sequencing the most valuable type-strain genomes for metagenomic binning, comparative biology and taxonomic classification.</title>
        <authorList>
            <person name="Goeker M."/>
        </authorList>
    </citation>
    <scope>NUCLEOTIDE SEQUENCE [LARGE SCALE GENOMIC DNA]</scope>
    <source>
        <strain evidence="5 6">DSM 29854</strain>
    </source>
</reference>
<dbReference type="AlphaFoldDB" id="A0A839GLS3"/>
<keyword evidence="3" id="KW-0732">Signal</keyword>
<evidence type="ECO:0000256" key="1">
    <source>
        <dbReference type="ARBA" id="ARBA00004196"/>
    </source>
</evidence>
<sequence>MERTKNLLFILYLFPFFLLAGCDSSSNARTEQSTLRQLKVAFVPKSSEFHYWKNVRSGAVKAAKDLDVKLFWRDPFHEDNVVTQIDLVYSFLEIQVDAIVLAPIDLISLVEPSAAVLNEQKPLVIVNTELGNVDYTSFVGTDNIKLGRTCATQMGKMLKGTGKVLLQRFRKGSITTRQREQAFQETLAKDFPQIEVITSDEYPQAKPGEAVRASLAFLADHPDATGVYTSSEVTTDNMLQAIKQKQLKGKVTFIGTNVNDSIAAGLAQGYVQGLALQDPYQIGYESIEAAVTAAKGKPVKKRIETETYFIQAENLKDPKIKSLLYSSETLP</sequence>
<accession>A0A839GLS3</accession>
<comment type="subcellular location">
    <subcellularLocation>
        <location evidence="1">Cell envelope</location>
    </subcellularLocation>
</comment>
<organism evidence="5 6">
    <name type="scientific">Rufibacter quisquiliarum</name>
    <dbReference type="NCBI Taxonomy" id="1549639"/>
    <lineage>
        <taxon>Bacteria</taxon>
        <taxon>Pseudomonadati</taxon>
        <taxon>Bacteroidota</taxon>
        <taxon>Cytophagia</taxon>
        <taxon>Cytophagales</taxon>
        <taxon>Hymenobacteraceae</taxon>
        <taxon>Rufibacter</taxon>
    </lineage>
</organism>
<dbReference type="SUPFAM" id="SSF53822">
    <property type="entry name" value="Periplasmic binding protein-like I"/>
    <property type="match status" value="1"/>
</dbReference>
<proteinExistence type="inferred from homology"/>
<gene>
    <name evidence="5" type="ORF">FHS90_004399</name>
</gene>
<dbReference type="Pfam" id="PF13407">
    <property type="entry name" value="Peripla_BP_4"/>
    <property type="match status" value="1"/>
</dbReference>
<dbReference type="Proteomes" id="UP000563094">
    <property type="component" value="Unassembled WGS sequence"/>
</dbReference>
<comment type="similarity">
    <text evidence="2">Belongs to the bacterial solute-binding protein 2 family.</text>
</comment>
<dbReference type="PANTHER" id="PTHR46847">
    <property type="entry name" value="D-ALLOSE-BINDING PERIPLASMIC PROTEIN-RELATED"/>
    <property type="match status" value="1"/>
</dbReference>
<comment type="caution">
    <text evidence="5">The sequence shown here is derived from an EMBL/GenBank/DDBJ whole genome shotgun (WGS) entry which is preliminary data.</text>
</comment>
<dbReference type="PANTHER" id="PTHR46847:SF1">
    <property type="entry name" value="D-ALLOSE-BINDING PERIPLASMIC PROTEIN-RELATED"/>
    <property type="match status" value="1"/>
</dbReference>
<evidence type="ECO:0000256" key="3">
    <source>
        <dbReference type="ARBA" id="ARBA00022729"/>
    </source>
</evidence>
<dbReference type="GO" id="GO:0030313">
    <property type="term" value="C:cell envelope"/>
    <property type="evidence" value="ECO:0007669"/>
    <property type="project" value="UniProtKB-SubCell"/>
</dbReference>
<dbReference type="EMBL" id="JACJIQ010000026">
    <property type="protein sequence ID" value="MBA9079660.1"/>
    <property type="molecule type" value="Genomic_DNA"/>
</dbReference>
<evidence type="ECO:0000313" key="5">
    <source>
        <dbReference type="EMBL" id="MBA9079660.1"/>
    </source>
</evidence>
<dbReference type="Gene3D" id="3.40.50.2300">
    <property type="match status" value="2"/>
</dbReference>
<name>A0A839GLS3_9BACT</name>
<dbReference type="PROSITE" id="PS51257">
    <property type="entry name" value="PROKAR_LIPOPROTEIN"/>
    <property type="match status" value="1"/>
</dbReference>